<feature type="non-terminal residue" evidence="2">
    <location>
        <position position="182"/>
    </location>
</feature>
<sequence>MERSDSPASEATAPTYKRPRPNQLRAQRKSVRLTAVESTWVPLAPKTIGHVKSLVNSSISSSLISKRLATLRVPKMPRGLSDLTHTEARTMTRLHEEELLTDIDYLYNLELQIENQEKLVAQKVANSETLKQWTRDHGPSPNGDHSLTYGQLENIAYTAGREHMIRAKAVERLQQSDSDLYQ</sequence>
<name>A0A9W8B7Y6_9FUNG</name>
<comment type="caution">
    <text evidence="2">The sequence shown here is derived from an EMBL/GenBank/DDBJ whole genome shotgun (WGS) entry which is preliminary data.</text>
</comment>
<reference evidence="2" key="1">
    <citation type="submission" date="2022-07" db="EMBL/GenBank/DDBJ databases">
        <title>Phylogenomic reconstructions and comparative analyses of Kickxellomycotina fungi.</title>
        <authorList>
            <person name="Reynolds N.K."/>
            <person name="Stajich J.E."/>
            <person name="Barry K."/>
            <person name="Grigoriev I.V."/>
            <person name="Crous P."/>
            <person name="Smith M.E."/>
        </authorList>
    </citation>
    <scope>NUCLEOTIDE SEQUENCE</scope>
    <source>
        <strain evidence="2">RSA 567</strain>
    </source>
</reference>
<protein>
    <submittedName>
        <fullName evidence="2">Uncharacterized protein</fullName>
    </submittedName>
</protein>
<accession>A0A9W8B7Y6</accession>
<gene>
    <name evidence="2" type="ORF">H4R34_002476</name>
</gene>
<feature type="region of interest" description="Disordered" evidence="1">
    <location>
        <begin position="1"/>
        <end position="29"/>
    </location>
</feature>
<keyword evidence="3" id="KW-1185">Reference proteome</keyword>
<evidence type="ECO:0000256" key="1">
    <source>
        <dbReference type="SAM" id="MobiDB-lite"/>
    </source>
</evidence>
<evidence type="ECO:0000313" key="2">
    <source>
        <dbReference type="EMBL" id="KAJ1980393.1"/>
    </source>
</evidence>
<organism evidence="2 3">
    <name type="scientific">Dimargaris verticillata</name>
    <dbReference type="NCBI Taxonomy" id="2761393"/>
    <lineage>
        <taxon>Eukaryota</taxon>
        <taxon>Fungi</taxon>
        <taxon>Fungi incertae sedis</taxon>
        <taxon>Zoopagomycota</taxon>
        <taxon>Kickxellomycotina</taxon>
        <taxon>Dimargaritomycetes</taxon>
        <taxon>Dimargaritales</taxon>
        <taxon>Dimargaritaceae</taxon>
        <taxon>Dimargaris</taxon>
    </lineage>
</organism>
<proteinExistence type="predicted"/>
<dbReference type="OrthoDB" id="10470394at2759"/>
<dbReference type="AlphaFoldDB" id="A0A9W8B7Y6"/>
<dbReference type="EMBL" id="JANBQB010000171">
    <property type="protein sequence ID" value="KAJ1980393.1"/>
    <property type="molecule type" value="Genomic_DNA"/>
</dbReference>
<evidence type="ECO:0000313" key="3">
    <source>
        <dbReference type="Proteomes" id="UP001151582"/>
    </source>
</evidence>
<dbReference type="Proteomes" id="UP001151582">
    <property type="component" value="Unassembled WGS sequence"/>
</dbReference>